<dbReference type="PROSITE" id="PS51130">
    <property type="entry name" value="PDXT_SNO_2"/>
    <property type="match status" value="1"/>
</dbReference>
<dbReference type="CDD" id="cd01749">
    <property type="entry name" value="GATase1_PB"/>
    <property type="match status" value="1"/>
</dbReference>
<dbReference type="EC" id="3.5.1.2" evidence="2"/>
<dbReference type="GO" id="GO:0042823">
    <property type="term" value="P:pyridoxal phosphate biosynthetic process"/>
    <property type="evidence" value="ECO:0007669"/>
    <property type="project" value="InterPro"/>
</dbReference>
<keyword evidence="10" id="KW-1185">Reference proteome</keyword>
<keyword evidence="9" id="KW-0808">Transferase</keyword>
<keyword evidence="3" id="KW-0378">Hydrolase</keyword>
<evidence type="ECO:0000256" key="1">
    <source>
        <dbReference type="ARBA" id="ARBA00008345"/>
    </source>
</evidence>
<dbReference type="GO" id="GO:0005829">
    <property type="term" value="C:cytosol"/>
    <property type="evidence" value="ECO:0007669"/>
    <property type="project" value="TreeGrafter"/>
</dbReference>
<dbReference type="GO" id="GO:0016740">
    <property type="term" value="F:transferase activity"/>
    <property type="evidence" value="ECO:0007669"/>
    <property type="project" value="UniProtKB-KW"/>
</dbReference>
<evidence type="ECO:0000256" key="2">
    <source>
        <dbReference type="ARBA" id="ARBA00012918"/>
    </source>
</evidence>
<dbReference type="PROSITE" id="PS01236">
    <property type="entry name" value="PDXT_SNO_1"/>
    <property type="match status" value="1"/>
</dbReference>
<keyword evidence="4 9" id="KW-0315">Glutamine amidotransferase</keyword>
<reference evidence="9 10" key="1">
    <citation type="submission" date="2020-07" db="EMBL/GenBank/DDBJ databases">
        <title>Comparative genomics of pyrophilous fungi reveals a link between fire events and developmental genes.</title>
        <authorList>
            <consortium name="DOE Joint Genome Institute"/>
            <person name="Steindorff A.S."/>
            <person name="Carver A."/>
            <person name="Calhoun S."/>
            <person name="Stillman K."/>
            <person name="Liu H."/>
            <person name="Lipzen A."/>
            <person name="Pangilinan J."/>
            <person name="Labutti K."/>
            <person name="Bruns T.D."/>
            <person name="Grigoriev I.V."/>
        </authorList>
    </citation>
    <scope>NUCLEOTIDE SEQUENCE [LARGE SCALE GENOMIC DNA]</scope>
    <source>
        <strain evidence="9 10">CBS 144469</strain>
    </source>
</reference>
<accession>A0A8H6HAL7</accession>
<feature type="binding site" evidence="8">
    <location>
        <begin position="55"/>
        <end position="57"/>
    </location>
    <ligand>
        <name>L-glutamine</name>
        <dbReference type="ChEBI" id="CHEBI:58359"/>
    </ligand>
</feature>
<dbReference type="Gene3D" id="3.40.50.880">
    <property type="match status" value="1"/>
</dbReference>
<evidence type="ECO:0000256" key="5">
    <source>
        <dbReference type="ARBA" id="ARBA00023239"/>
    </source>
</evidence>
<comment type="catalytic activity">
    <reaction evidence="6">
        <text>L-glutamine + H2O = L-glutamate + NH4(+)</text>
        <dbReference type="Rhea" id="RHEA:15889"/>
        <dbReference type="ChEBI" id="CHEBI:15377"/>
        <dbReference type="ChEBI" id="CHEBI:28938"/>
        <dbReference type="ChEBI" id="CHEBI:29985"/>
        <dbReference type="ChEBI" id="CHEBI:58359"/>
        <dbReference type="EC" id="3.5.1.2"/>
    </reaction>
</comment>
<name>A0A8H6HAL7_9AGAR</name>
<dbReference type="OrthoDB" id="2039at2759"/>
<comment type="similarity">
    <text evidence="1">Belongs to the glutaminase PdxT/SNO family.</text>
</comment>
<dbReference type="Pfam" id="PF01174">
    <property type="entry name" value="SNO"/>
    <property type="match status" value="1"/>
</dbReference>
<dbReference type="EMBL" id="JACGCI010000142">
    <property type="protein sequence ID" value="KAF6743535.1"/>
    <property type="molecule type" value="Genomic_DNA"/>
</dbReference>
<evidence type="ECO:0000313" key="9">
    <source>
        <dbReference type="EMBL" id="KAF6743535.1"/>
    </source>
</evidence>
<feature type="binding site" evidence="8">
    <location>
        <position position="116"/>
    </location>
    <ligand>
        <name>L-glutamine</name>
        <dbReference type="ChEBI" id="CHEBI:58359"/>
    </ligand>
</feature>
<dbReference type="GO" id="GO:0016829">
    <property type="term" value="F:lyase activity"/>
    <property type="evidence" value="ECO:0007669"/>
    <property type="project" value="UniProtKB-KW"/>
</dbReference>
<dbReference type="GO" id="GO:1903600">
    <property type="term" value="C:glutaminase complex"/>
    <property type="evidence" value="ECO:0007669"/>
    <property type="project" value="TreeGrafter"/>
</dbReference>
<sequence length="228" mass="24704">MGLSGKPVTVGILALQGAFIEHEAALQRLDRKIEVILVKTPEDLEKCNALIIPGGESTTIALLARLSGLTDPLKQFVSEKPVWGTCAGAILLSQTVENTKRGGQEVLGGMSVGIARNGWGSQVESFEAELTVNGLRDPETPFKGVFIRAPVILELNPGEADPPIEVVASLSPKLLPPALATPDHSNEPKTFVALRQGLHFLTTFHPELTRDDRFHEYFVRECVLPRLA</sequence>
<evidence type="ECO:0000313" key="10">
    <source>
        <dbReference type="Proteomes" id="UP000521943"/>
    </source>
</evidence>
<dbReference type="SUPFAM" id="SSF52317">
    <property type="entry name" value="Class I glutamine amidotransferase-like"/>
    <property type="match status" value="1"/>
</dbReference>
<dbReference type="Proteomes" id="UP000521943">
    <property type="component" value="Unassembled WGS sequence"/>
</dbReference>
<evidence type="ECO:0000256" key="8">
    <source>
        <dbReference type="PIRSR" id="PIRSR005639-2"/>
    </source>
</evidence>
<dbReference type="NCBIfam" id="TIGR03800">
    <property type="entry name" value="PLP_synth_Pdx2"/>
    <property type="match status" value="1"/>
</dbReference>
<protein>
    <recommendedName>
        <fullName evidence="2">glutaminase</fullName>
        <ecNumber evidence="2">3.5.1.2</ecNumber>
    </recommendedName>
</protein>
<dbReference type="GO" id="GO:0008614">
    <property type="term" value="P:pyridoxine metabolic process"/>
    <property type="evidence" value="ECO:0007669"/>
    <property type="project" value="TreeGrafter"/>
</dbReference>
<dbReference type="AlphaFoldDB" id="A0A8H6HAL7"/>
<organism evidence="9 10">
    <name type="scientific">Ephemerocybe angulata</name>
    <dbReference type="NCBI Taxonomy" id="980116"/>
    <lineage>
        <taxon>Eukaryota</taxon>
        <taxon>Fungi</taxon>
        <taxon>Dikarya</taxon>
        <taxon>Basidiomycota</taxon>
        <taxon>Agaricomycotina</taxon>
        <taxon>Agaricomycetes</taxon>
        <taxon>Agaricomycetidae</taxon>
        <taxon>Agaricales</taxon>
        <taxon>Agaricineae</taxon>
        <taxon>Psathyrellaceae</taxon>
        <taxon>Ephemerocybe</taxon>
    </lineage>
</organism>
<proteinExistence type="inferred from homology"/>
<feature type="active site" description="Charge relay system" evidence="7">
    <location>
        <position position="207"/>
    </location>
</feature>
<dbReference type="HAMAP" id="MF_01615">
    <property type="entry name" value="PdxT"/>
    <property type="match status" value="1"/>
</dbReference>
<dbReference type="PANTHER" id="PTHR31559">
    <property type="entry name" value="PYRIDOXAL 5'-PHOSPHATE SYNTHASE SUBUNIT SNO"/>
    <property type="match status" value="1"/>
</dbReference>
<dbReference type="GO" id="GO:0004359">
    <property type="term" value="F:glutaminase activity"/>
    <property type="evidence" value="ECO:0007669"/>
    <property type="project" value="UniProtKB-EC"/>
</dbReference>
<gene>
    <name evidence="9" type="ORF">DFP72DRAFT_124365</name>
</gene>
<evidence type="ECO:0000256" key="3">
    <source>
        <dbReference type="ARBA" id="ARBA00022801"/>
    </source>
</evidence>
<dbReference type="PANTHER" id="PTHR31559:SF0">
    <property type="entry name" value="PYRIDOXAL 5'-PHOSPHATE SYNTHASE SUBUNIT SNO1-RELATED"/>
    <property type="match status" value="1"/>
</dbReference>
<dbReference type="InterPro" id="IPR029062">
    <property type="entry name" value="Class_I_gatase-like"/>
</dbReference>
<comment type="caution">
    <text evidence="9">The sequence shown here is derived from an EMBL/GenBank/DDBJ whole genome shotgun (WGS) entry which is preliminary data.</text>
</comment>
<keyword evidence="5" id="KW-0456">Lyase</keyword>
<feature type="binding site" evidence="8">
    <location>
        <begin position="147"/>
        <end position="148"/>
    </location>
    <ligand>
        <name>L-glutamine</name>
        <dbReference type="ChEBI" id="CHEBI:58359"/>
    </ligand>
</feature>
<dbReference type="InterPro" id="IPR002161">
    <property type="entry name" value="PdxT/SNO"/>
</dbReference>
<evidence type="ECO:0000256" key="4">
    <source>
        <dbReference type="ARBA" id="ARBA00022962"/>
    </source>
</evidence>
<dbReference type="PROSITE" id="PS51273">
    <property type="entry name" value="GATASE_TYPE_1"/>
    <property type="match status" value="1"/>
</dbReference>
<dbReference type="PIRSF" id="PIRSF005639">
    <property type="entry name" value="Glut_amidoT_SNO"/>
    <property type="match status" value="1"/>
</dbReference>
<evidence type="ECO:0000256" key="7">
    <source>
        <dbReference type="PIRSR" id="PIRSR005639-1"/>
    </source>
</evidence>
<dbReference type="FunFam" id="3.40.50.880:FF:000077">
    <property type="entry name" value="Unplaced genomic scaffold supercont2.4, whole genome shotgun sequence"/>
    <property type="match status" value="1"/>
</dbReference>
<evidence type="ECO:0000256" key="6">
    <source>
        <dbReference type="ARBA" id="ARBA00049534"/>
    </source>
</evidence>
<feature type="active site" description="Nucleophile" evidence="7">
    <location>
        <position position="86"/>
    </location>
</feature>
<feature type="active site" description="Charge relay system" evidence="7">
    <location>
        <position position="205"/>
    </location>
</feature>
<dbReference type="InterPro" id="IPR021196">
    <property type="entry name" value="PdxT/SNO_CS"/>
</dbReference>